<sequence length="531" mass="60470">MKYYIKAFGLICLLNSIASCNKFIDTKPEDYLTSTNYYTTETQVKYALNAIYSTLAHYTLYGREMQRMGLDGEDGFYNVVNTYDGVKVYVVPSVDPNVADFWSTCYTGIYRANLLLANIDKPQSISKESRDAIKGETLFLRSYFYFLLVSNFGDVPYVTEPTQQVRVPRTPASQVYKEIIVDMEKAEELVLSASQVGFGGRINKSAVRGVLARVNLFRAGYPVYDSEGYREAKKWAEKVINDQEAAHALNPSFEQVFINYSADLYDIKESIWEIEYWGNNRGTFKEGGQIGAYNGIRYTGADANYGYSLGMVNGTGVLWKKYDSPASLTSRDLRRDWTMAPFSVSGNPAVETNRTINEIYQRNCGKYRRKYEVVTPKDNQYTPINFPVLRYADVLLMLAEAENEINGPTPEAYDAINLVRRRGFGKLLSGSVNINEFDLSGLDQKSFREELQDERSRELSFECLRKGDLVRWNLFGVNMEKALKNAQDSGLPSSMDHAIRYFKNVSPRDIVWPVPAYEIGVNRELTQNIGW</sequence>
<evidence type="ECO:0000313" key="8">
    <source>
        <dbReference type="EMBL" id="MFD1628783.1"/>
    </source>
</evidence>
<comment type="caution">
    <text evidence="8">The sequence shown here is derived from an EMBL/GenBank/DDBJ whole genome shotgun (WGS) entry which is preliminary data.</text>
</comment>
<dbReference type="Gene3D" id="1.25.40.390">
    <property type="match status" value="1"/>
</dbReference>
<dbReference type="InterPro" id="IPR033985">
    <property type="entry name" value="SusD-like_N"/>
</dbReference>
<dbReference type="CDD" id="cd08977">
    <property type="entry name" value="SusD"/>
    <property type="match status" value="1"/>
</dbReference>
<evidence type="ECO:0000313" key="9">
    <source>
        <dbReference type="Proteomes" id="UP001597118"/>
    </source>
</evidence>
<dbReference type="InterPro" id="IPR011990">
    <property type="entry name" value="TPR-like_helical_dom_sf"/>
</dbReference>
<dbReference type="InterPro" id="IPR012944">
    <property type="entry name" value="SusD_RagB_dom"/>
</dbReference>
<dbReference type="Pfam" id="PF07980">
    <property type="entry name" value="SusD_RagB"/>
    <property type="match status" value="1"/>
</dbReference>
<keyword evidence="5" id="KW-0998">Cell outer membrane</keyword>
<protein>
    <submittedName>
        <fullName evidence="8">RagB/SusD family nutrient uptake outer membrane protein</fullName>
    </submittedName>
</protein>
<accession>A0ABW4I7S4</accession>
<dbReference type="PROSITE" id="PS51257">
    <property type="entry name" value="PROKAR_LIPOPROTEIN"/>
    <property type="match status" value="1"/>
</dbReference>
<evidence type="ECO:0000259" key="6">
    <source>
        <dbReference type="Pfam" id="PF07980"/>
    </source>
</evidence>
<comment type="similarity">
    <text evidence="2">Belongs to the SusD family.</text>
</comment>
<evidence type="ECO:0000256" key="5">
    <source>
        <dbReference type="ARBA" id="ARBA00023237"/>
    </source>
</evidence>
<gene>
    <name evidence="8" type="ORF">ACFSAH_02780</name>
</gene>
<proteinExistence type="inferred from homology"/>
<feature type="domain" description="SusD-like N-terminal" evidence="7">
    <location>
        <begin position="23"/>
        <end position="216"/>
    </location>
</feature>
<feature type="domain" description="RagB/SusD" evidence="6">
    <location>
        <begin position="268"/>
        <end position="531"/>
    </location>
</feature>
<keyword evidence="4" id="KW-0472">Membrane</keyword>
<evidence type="ECO:0000256" key="1">
    <source>
        <dbReference type="ARBA" id="ARBA00004442"/>
    </source>
</evidence>
<dbReference type="EMBL" id="JBHUDG010000003">
    <property type="protein sequence ID" value="MFD1628783.1"/>
    <property type="molecule type" value="Genomic_DNA"/>
</dbReference>
<keyword evidence="3" id="KW-0732">Signal</keyword>
<organism evidence="8 9">
    <name type="scientific">Pseudopedobacter beijingensis</name>
    <dbReference type="NCBI Taxonomy" id="1207056"/>
    <lineage>
        <taxon>Bacteria</taxon>
        <taxon>Pseudomonadati</taxon>
        <taxon>Bacteroidota</taxon>
        <taxon>Sphingobacteriia</taxon>
        <taxon>Sphingobacteriales</taxon>
        <taxon>Sphingobacteriaceae</taxon>
        <taxon>Pseudopedobacter</taxon>
    </lineage>
</organism>
<evidence type="ECO:0000256" key="2">
    <source>
        <dbReference type="ARBA" id="ARBA00006275"/>
    </source>
</evidence>
<dbReference type="Proteomes" id="UP001597118">
    <property type="component" value="Unassembled WGS sequence"/>
</dbReference>
<keyword evidence="9" id="KW-1185">Reference proteome</keyword>
<dbReference type="Pfam" id="PF14322">
    <property type="entry name" value="SusD-like_3"/>
    <property type="match status" value="1"/>
</dbReference>
<evidence type="ECO:0000256" key="3">
    <source>
        <dbReference type="ARBA" id="ARBA00022729"/>
    </source>
</evidence>
<name>A0ABW4I7S4_9SPHI</name>
<evidence type="ECO:0000256" key="4">
    <source>
        <dbReference type="ARBA" id="ARBA00023136"/>
    </source>
</evidence>
<comment type="subcellular location">
    <subcellularLocation>
        <location evidence="1">Cell outer membrane</location>
    </subcellularLocation>
</comment>
<evidence type="ECO:0000259" key="7">
    <source>
        <dbReference type="Pfam" id="PF14322"/>
    </source>
</evidence>
<dbReference type="SUPFAM" id="SSF48452">
    <property type="entry name" value="TPR-like"/>
    <property type="match status" value="1"/>
</dbReference>
<dbReference type="RefSeq" id="WP_379661169.1">
    <property type="nucleotide sequence ID" value="NZ_JBHUDG010000003.1"/>
</dbReference>
<reference evidence="9" key="1">
    <citation type="journal article" date="2019" name="Int. J. Syst. Evol. Microbiol.">
        <title>The Global Catalogue of Microorganisms (GCM) 10K type strain sequencing project: providing services to taxonomists for standard genome sequencing and annotation.</title>
        <authorList>
            <consortium name="The Broad Institute Genomics Platform"/>
            <consortium name="The Broad Institute Genome Sequencing Center for Infectious Disease"/>
            <person name="Wu L."/>
            <person name="Ma J."/>
        </authorList>
    </citation>
    <scope>NUCLEOTIDE SEQUENCE [LARGE SCALE GENOMIC DNA]</scope>
    <source>
        <strain evidence="9">CCUG 53762</strain>
    </source>
</reference>